<comment type="similarity">
    <text evidence="1">In the N-terminal section; belongs to the acetate CoA ligase alpha subunit family.</text>
</comment>
<name>A0A0E8DF71_BORPT</name>
<protein>
    <submittedName>
        <fullName evidence="2">Succinyl-CoA synthetase subunit alpha</fullName>
    </submittedName>
</protein>
<dbReference type="Pfam" id="PF13607">
    <property type="entry name" value="Succ_CoA_lig"/>
    <property type="match status" value="1"/>
</dbReference>
<dbReference type="Pfam" id="PF13380">
    <property type="entry name" value="CoA_binding_2"/>
    <property type="match status" value="1"/>
</dbReference>
<dbReference type="FunFam" id="3.30.1490.20:FF:000020">
    <property type="entry name" value="Protein lysine acetyltransferase"/>
    <property type="match status" value="1"/>
</dbReference>
<dbReference type="SUPFAM" id="SSF51735">
    <property type="entry name" value="NAD(P)-binding Rossmann-fold domains"/>
    <property type="match status" value="1"/>
</dbReference>
<dbReference type="GeneID" id="69603293"/>
<dbReference type="OMA" id="ASHTGKL"/>
<evidence type="ECO:0000313" key="2">
    <source>
        <dbReference type="EMBL" id="SUV66766.1"/>
    </source>
</evidence>
<sequence length="729" mass="76293">MPTPSQSRRPGSGHTLTALFEPRSVAVVGASDDPSKIGGRPLHLLKAARFALPIYPVNPARSVVQGLDAYARITETPTRPDLAIVAVPAAHVLATFDDVVAAGARAAIVYTSGFAEIGAEGVKVQAELTARARASGVRVLGPNCLGVINTRSKLIATFSGAVGHAPPRPGSIGLASQSGALGAHCLVLAERRGIAFSVWATSGNESDIDVAELIAYMATDPGTHVIVACIEGVRDAGRLIEALELARTHGKQIVMMKVGSSPIGAAAAASHTASMVGSDQVFDAVLREFGVYRAHSIEDMLDVAYALTVHQSPRGRSLAVVTTSGGVGVLLADEAERLGVDMPELPAIAQARIRELLPYAGTRNPVDVTAQITNTPEILGPMLDALLASGTVGSLLLFLSHLGLNAAMMRRLMPALTALSKRPGPQVRVACLLACDEVRQELEALGFSVFEDPTRAIRTVAALMEIATAQAQARPARTLPRLPDTAHAVTPGMQYSETEAKRLVRSIGIQTLPERIAQDPAQAAAIATELGFPVALKIVSPEILHKSDVGGVQLAVQTADEARSVYTSMMARVRRNCPQARIDGIAIAPMARPGVDLILGCIQDPTFGPCLMLGSGGVYTEILADAVIRRAPFDAATARSMIAQLKGAPLLDGARGMPRADTDALAQAVAMLSVYAYANRRHIESLEINPLRVLPAGQGVVALDALATTVRHPTEPGEATVCPAQEAHS</sequence>
<dbReference type="SUPFAM" id="SSF52210">
    <property type="entry name" value="Succinyl-CoA synthetase domains"/>
    <property type="match status" value="2"/>
</dbReference>
<dbReference type="SMART" id="SM00881">
    <property type="entry name" value="CoA_binding"/>
    <property type="match status" value="1"/>
</dbReference>
<dbReference type="Pfam" id="PF13549">
    <property type="entry name" value="ATP-grasp_5"/>
    <property type="match status" value="1"/>
</dbReference>
<dbReference type="GO" id="GO:0046872">
    <property type="term" value="F:metal ion binding"/>
    <property type="evidence" value="ECO:0007669"/>
    <property type="project" value="InterPro"/>
</dbReference>
<evidence type="ECO:0000313" key="3">
    <source>
        <dbReference type="Proteomes" id="UP000255014"/>
    </source>
</evidence>
<dbReference type="InterPro" id="IPR003781">
    <property type="entry name" value="CoA-bd"/>
</dbReference>
<dbReference type="Gene3D" id="3.40.50.261">
    <property type="entry name" value="Succinyl-CoA synthetase domains"/>
    <property type="match status" value="2"/>
</dbReference>
<dbReference type="InterPro" id="IPR036291">
    <property type="entry name" value="NAD(P)-bd_dom_sf"/>
</dbReference>
<dbReference type="Gene3D" id="3.30.1490.20">
    <property type="entry name" value="ATP-grasp fold, A domain"/>
    <property type="match status" value="1"/>
</dbReference>
<dbReference type="PANTHER" id="PTHR42793">
    <property type="entry name" value="COA BINDING DOMAIN CONTAINING PROTEIN"/>
    <property type="match status" value="1"/>
</dbReference>
<dbReference type="InterPro" id="IPR011761">
    <property type="entry name" value="ATP-grasp"/>
</dbReference>
<dbReference type="InterPro" id="IPR032875">
    <property type="entry name" value="Succ_CoA_lig_flav_dom"/>
</dbReference>
<dbReference type="InterPro" id="IPR016102">
    <property type="entry name" value="Succinyl-CoA_synth-like"/>
</dbReference>
<dbReference type="RefSeq" id="WP_010929952.1">
    <property type="nucleotide sequence ID" value="NZ_AP024746.1"/>
</dbReference>
<evidence type="ECO:0000256" key="1">
    <source>
        <dbReference type="ARBA" id="ARBA00060888"/>
    </source>
</evidence>
<dbReference type="PANTHER" id="PTHR42793:SF4">
    <property type="entry name" value="BLL6376 PROTEIN"/>
    <property type="match status" value="1"/>
</dbReference>
<dbReference type="InterPro" id="IPR013815">
    <property type="entry name" value="ATP_grasp_subdomain_1"/>
</dbReference>
<dbReference type="GO" id="GO:0005524">
    <property type="term" value="F:ATP binding"/>
    <property type="evidence" value="ECO:0007669"/>
    <property type="project" value="UniProtKB-UniRule"/>
</dbReference>
<dbReference type="PROSITE" id="PS50975">
    <property type="entry name" value="ATP_GRASP"/>
    <property type="match status" value="1"/>
</dbReference>
<dbReference type="Gene3D" id="3.30.470.20">
    <property type="entry name" value="ATP-grasp fold, B domain"/>
    <property type="match status" value="1"/>
</dbReference>
<dbReference type="SUPFAM" id="SSF56059">
    <property type="entry name" value="Glutathione synthetase ATP-binding domain-like"/>
    <property type="match status" value="1"/>
</dbReference>
<reference evidence="2 3" key="1">
    <citation type="submission" date="2018-06" db="EMBL/GenBank/DDBJ databases">
        <authorList>
            <consortium name="Pathogen Informatics"/>
            <person name="Doyle S."/>
        </authorList>
    </citation>
    <scope>NUCLEOTIDE SEQUENCE [LARGE SCALE GENOMIC DNA]</scope>
    <source>
        <strain evidence="2 3">NCTC10911</strain>
    </source>
</reference>
<dbReference type="Gene3D" id="3.40.50.720">
    <property type="entry name" value="NAD(P)-binding Rossmann-like Domain"/>
    <property type="match status" value="1"/>
</dbReference>
<dbReference type="AlphaFoldDB" id="A0A0E8DF71"/>
<proteinExistence type="inferred from homology"/>
<dbReference type="EMBL" id="UFTT01000002">
    <property type="protein sequence ID" value="SUV66766.1"/>
    <property type="molecule type" value="Genomic_DNA"/>
</dbReference>
<dbReference type="Proteomes" id="UP000255014">
    <property type="component" value="Unassembled WGS sequence"/>
</dbReference>
<gene>
    <name evidence="2" type="ORF">NCTC10911_03830</name>
</gene>
<accession>A0A0E8DF71</accession>
<organism evidence="2 3">
    <name type="scientific">Bordetella pertussis</name>
    <dbReference type="NCBI Taxonomy" id="520"/>
    <lineage>
        <taxon>Bacteria</taxon>
        <taxon>Pseudomonadati</taxon>
        <taxon>Pseudomonadota</taxon>
        <taxon>Betaproteobacteria</taxon>
        <taxon>Burkholderiales</taxon>
        <taxon>Alcaligenaceae</taxon>
        <taxon>Bordetella</taxon>
    </lineage>
</organism>